<evidence type="ECO:0000313" key="2">
    <source>
        <dbReference type="Proteomes" id="UP000295063"/>
    </source>
</evidence>
<organism evidence="1 2">
    <name type="scientific">Anaerospora hongkongensis</name>
    <dbReference type="NCBI Taxonomy" id="244830"/>
    <lineage>
        <taxon>Bacteria</taxon>
        <taxon>Bacillati</taxon>
        <taxon>Bacillota</taxon>
        <taxon>Negativicutes</taxon>
        <taxon>Selenomonadales</taxon>
        <taxon>Sporomusaceae</taxon>
        <taxon>Anaerospora</taxon>
    </lineage>
</organism>
<evidence type="ECO:0000313" key="1">
    <source>
        <dbReference type="EMBL" id="TCL37882.1"/>
    </source>
</evidence>
<proteinExistence type="predicted"/>
<gene>
    <name evidence="1" type="ORF">EV210_105324</name>
</gene>
<accession>A0A4R1PYK5</accession>
<comment type="caution">
    <text evidence="1">The sequence shown here is derived from an EMBL/GenBank/DDBJ whole genome shotgun (WGS) entry which is preliminary data.</text>
</comment>
<protein>
    <submittedName>
        <fullName evidence="1">Uncharacterized protein</fullName>
    </submittedName>
</protein>
<dbReference type="SUPFAM" id="SSF101898">
    <property type="entry name" value="NHL repeat"/>
    <property type="match status" value="1"/>
</dbReference>
<name>A0A4R1PYK5_9FIRM</name>
<reference evidence="1 2" key="1">
    <citation type="submission" date="2019-03" db="EMBL/GenBank/DDBJ databases">
        <title>Genomic Encyclopedia of Type Strains, Phase IV (KMG-IV): sequencing the most valuable type-strain genomes for metagenomic binning, comparative biology and taxonomic classification.</title>
        <authorList>
            <person name="Goeker M."/>
        </authorList>
    </citation>
    <scope>NUCLEOTIDE SEQUENCE [LARGE SCALE GENOMIC DNA]</scope>
    <source>
        <strain evidence="1 2">DSM 15969</strain>
    </source>
</reference>
<dbReference type="RefSeq" id="WP_132079131.1">
    <property type="nucleotide sequence ID" value="NZ_SLUI01000005.1"/>
</dbReference>
<dbReference type="EMBL" id="SLUI01000005">
    <property type="protein sequence ID" value="TCL37882.1"/>
    <property type="molecule type" value="Genomic_DNA"/>
</dbReference>
<dbReference type="AlphaFoldDB" id="A0A4R1PYK5"/>
<dbReference type="OrthoDB" id="2082444at2"/>
<dbReference type="Proteomes" id="UP000295063">
    <property type="component" value="Unassembled WGS sequence"/>
</dbReference>
<keyword evidence="2" id="KW-1185">Reference proteome</keyword>
<sequence>MSILTTCSLLPIRSTDCKKYSSIAFDGCFFYLTSSQGCFIHKFDCCFEKVECIETCRSYDCLCYDQQEQCFWASLVEDTTKIVKLDRCFCEIGCISLSGFPDHCTRIMSIAYDCKRDTLVLAFPQNIMEITKEGCCIRLIETPHRTYTRSVLVVPPYFIAAYKERHHQYIGIYNWDGQEIGRCRFPRKYVISGLAFTSCWENGRRQLYLYVLTAKHYRYPYIVKLLLDPCYEEIECCECSSPLPERDIEAEFLPRETE</sequence>